<keyword evidence="1" id="KW-0812">Transmembrane</keyword>
<evidence type="ECO:0000313" key="3">
    <source>
        <dbReference type="Proteomes" id="UP000465601"/>
    </source>
</evidence>
<evidence type="ECO:0000256" key="1">
    <source>
        <dbReference type="SAM" id="Phobius"/>
    </source>
</evidence>
<evidence type="ECO:0000313" key="2">
    <source>
        <dbReference type="EMBL" id="KAB3530019.1"/>
    </source>
</evidence>
<feature type="transmembrane region" description="Helical" evidence="1">
    <location>
        <begin position="47"/>
        <end position="64"/>
    </location>
</feature>
<feature type="transmembrane region" description="Helical" evidence="1">
    <location>
        <begin position="9"/>
        <end position="27"/>
    </location>
</feature>
<sequence length="72" mass="7696">MSEINIESLFGGNSFWLIFIVIILLLGQPSGFKPGFKSDCKGKDNSILLIILVLILFSSGGKCGKGGKGCKF</sequence>
<dbReference type="AlphaFoldDB" id="A0A833HNU2"/>
<reference evidence="2 3" key="1">
    <citation type="submission" date="2019-10" db="EMBL/GenBank/DDBJ databases">
        <title>Alkaliphilus serpentinus sp. nov. and Alkaliphilus pronyensis sp. nov., two novel anaerobic alkaliphilic species isolated from the serpentinized-hosted hydrothermal field of the Prony Bay (New Caledonia).</title>
        <authorList>
            <person name="Postec A."/>
        </authorList>
    </citation>
    <scope>NUCLEOTIDE SEQUENCE [LARGE SCALE GENOMIC DNA]</scope>
    <source>
        <strain evidence="2 3">LacT</strain>
    </source>
</reference>
<keyword evidence="1" id="KW-1133">Transmembrane helix</keyword>
<comment type="caution">
    <text evidence="2">The sequence shown here is derived from an EMBL/GenBank/DDBJ whole genome shotgun (WGS) entry which is preliminary data.</text>
</comment>
<proteinExistence type="predicted"/>
<protein>
    <submittedName>
        <fullName evidence="2">Uncharacterized protein</fullName>
    </submittedName>
</protein>
<gene>
    <name evidence="2" type="ORF">F8153_07940</name>
</gene>
<accession>A0A833HNU2</accession>
<name>A0A833HNU2_9FIRM</name>
<organism evidence="2 3">
    <name type="scientific">Alkaliphilus serpentinus</name>
    <dbReference type="NCBI Taxonomy" id="1482731"/>
    <lineage>
        <taxon>Bacteria</taxon>
        <taxon>Bacillati</taxon>
        <taxon>Bacillota</taxon>
        <taxon>Clostridia</taxon>
        <taxon>Peptostreptococcales</taxon>
        <taxon>Natronincolaceae</taxon>
        <taxon>Alkaliphilus</taxon>
    </lineage>
</organism>
<dbReference type="EMBL" id="WBZB01000024">
    <property type="protein sequence ID" value="KAB3530019.1"/>
    <property type="molecule type" value="Genomic_DNA"/>
</dbReference>
<keyword evidence="1" id="KW-0472">Membrane</keyword>
<dbReference type="Proteomes" id="UP000465601">
    <property type="component" value="Unassembled WGS sequence"/>
</dbReference>
<keyword evidence="3" id="KW-1185">Reference proteome</keyword>
<dbReference type="RefSeq" id="WP_151865826.1">
    <property type="nucleotide sequence ID" value="NZ_WBZB01000024.1"/>
</dbReference>